<dbReference type="Proteomes" id="UP000317369">
    <property type="component" value="Chromosome"/>
</dbReference>
<sequence length="83" mass="8758">MLGVDVLLAKRVLAGLLPAAIDRFKSAGGILDELDELRGGEIQNGCGGGGVKIGSVEDIKRFCQEGWKVGVLRVTSDTLRFAT</sequence>
<evidence type="ECO:0000313" key="1">
    <source>
        <dbReference type="EMBL" id="QDU35577.1"/>
    </source>
</evidence>
<dbReference type="AlphaFoldDB" id="A0A517YZC3"/>
<dbReference type="EMBL" id="CP036425">
    <property type="protein sequence ID" value="QDU35577.1"/>
    <property type="molecule type" value="Genomic_DNA"/>
</dbReference>
<dbReference type="KEGG" id="pcor:KS4_36600"/>
<gene>
    <name evidence="1" type="ORF">KS4_36600</name>
</gene>
<reference evidence="1 2" key="1">
    <citation type="submission" date="2019-02" db="EMBL/GenBank/DDBJ databases">
        <title>Deep-cultivation of Planctomycetes and their phenomic and genomic characterization uncovers novel biology.</title>
        <authorList>
            <person name="Wiegand S."/>
            <person name="Jogler M."/>
            <person name="Boedeker C."/>
            <person name="Pinto D."/>
            <person name="Vollmers J."/>
            <person name="Rivas-Marin E."/>
            <person name="Kohn T."/>
            <person name="Peeters S.H."/>
            <person name="Heuer A."/>
            <person name="Rast P."/>
            <person name="Oberbeckmann S."/>
            <person name="Bunk B."/>
            <person name="Jeske O."/>
            <person name="Meyerdierks A."/>
            <person name="Storesund J.E."/>
            <person name="Kallscheuer N."/>
            <person name="Luecker S."/>
            <person name="Lage O.M."/>
            <person name="Pohl T."/>
            <person name="Merkel B.J."/>
            <person name="Hornburger P."/>
            <person name="Mueller R.-W."/>
            <person name="Bruemmer F."/>
            <person name="Labrenz M."/>
            <person name="Spormann A.M."/>
            <person name="Op den Camp H."/>
            <person name="Overmann J."/>
            <person name="Amann R."/>
            <person name="Jetten M.S.M."/>
            <person name="Mascher T."/>
            <person name="Medema M.H."/>
            <person name="Devos D.P."/>
            <person name="Kaster A.-K."/>
            <person name="Ovreas L."/>
            <person name="Rohde M."/>
            <person name="Galperin M.Y."/>
            <person name="Jogler C."/>
        </authorList>
    </citation>
    <scope>NUCLEOTIDE SEQUENCE [LARGE SCALE GENOMIC DNA]</scope>
    <source>
        <strain evidence="1 2">KS4</strain>
    </source>
</reference>
<protein>
    <submittedName>
        <fullName evidence="1">Uncharacterized protein</fullName>
    </submittedName>
</protein>
<name>A0A517YZC3_9BACT</name>
<organism evidence="1 2">
    <name type="scientific">Poriferisphaera corsica</name>
    <dbReference type="NCBI Taxonomy" id="2528020"/>
    <lineage>
        <taxon>Bacteria</taxon>
        <taxon>Pseudomonadati</taxon>
        <taxon>Planctomycetota</taxon>
        <taxon>Phycisphaerae</taxon>
        <taxon>Phycisphaerales</taxon>
        <taxon>Phycisphaeraceae</taxon>
        <taxon>Poriferisphaera</taxon>
    </lineage>
</organism>
<proteinExistence type="predicted"/>
<accession>A0A517YZC3</accession>
<keyword evidence="2" id="KW-1185">Reference proteome</keyword>
<evidence type="ECO:0000313" key="2">
    <source>
        <dbReference type="Proteomes" id="UP000317369"/>
    </source>
</evidence>